<reference evidence="1" key="2">
    <citation type="journal article" date="2015" name="Data Brief">
        <title>Shoot transcriptome of the giant reed, Arundo donax.</title>
        <authorList>
            <person name="Barrero R.A."/>
            <person name="Guerrero F.D."/>
            <person name="Moolhuijzen P."/>
            <person name="Goolsby J.A."/>
            <person name="Tidwell J."/>
            <person name="Bellgard S.E."/>
            <person name="Bellgard M.I."/>
        </authorList>
    </citation>
    <scope>NUCLEOTIDE SEQUENCE</scope>
    <source>
        <tissue evidence="1">Shoot tissue taken approximately 20 cm above the soil surface</tissue>
    </source>
</reference>
<dbReference type="AlphaFoldDB" id="A0A0A9H395"/>
<name>A0A0A9H395_ARUDO</name>
<organism evidence="1">
    <name type="scientific">Arundo donax</name>
    <name type="common">Giant reed</name>
    <name type="synonym">Donax arundinaceus</name>
    <dbReference type="NCBI Taxonomy" id="35708"/>
    <lineage>
        <taxon>Eukaryota</taxon>
        <taxon>Viridiplantae</taxon>
        <taxon>Streptophyta</taxon>
        <taxon>Embryophyta</taxon>
        <taxon>Tracheophyta</taxon>
        <taxon>Spermatophyta</taxon>
        <taxon>Magnoliopsida</taxon>
        <taxon>Liliopsida</taxon>
        <taxon>Poales</taxon>
        <taxon>Poaceae</taxon>
        <taxon>PACMAD clade</taxon>
        <taxon>Arundinoideae</taxon>
        <taxon>Arundineae</taxon>
        <taxon>Arundo</taxon>
    </lineage>
</organism>
<sequence>MQALVGYPAEIRWKHARNTCYHLQCLHTVLHNCHHLQFSSTRQSKDIIMHQAIVDVV</sequence>
<evidence type="ECO:0000313" key="1">
    <source>
        <dbReference type="EMBL" id="JAE29321.1"/>
    </source>
</evidence>
<proteinExistence type="predicted"/>
<protein>
    <submittedName>
        <fullName evidence="1">Uncharacterized protein</fullName>
    </submittedName>
</protein>
<reference evidence="1" key="1">
    <citation type="submission" date="2014-09" db="EMBL/GenBank/DDBJ databases">
        <authorList>
            <person name="Magalhaes I.L.F."/>
            <person name="Oliveira U."/>
            <person name="Santos F.R."/>
            <person name="Vidigal T.H.D.A."/>
            <person name="Brescovit A.D."/>
            <person name="Santos A.J."/>
        </authorList>
    </citation>
    <scope>NUCLEOTIDE SEQUENCE</scope>
    <source>
        <tissue evidence="1">Shoot tissue taken approximately 20 cm above the soil surface</tissue>
    </source>
</reference>
<dbReference type="EMBL" id="GBRH01168575">
    <property type="protein sequence ID" value="JAE29321.1"/>
    <property type="molecule type" value="Transcribed_RNA"/>
</dbReference>
<accession>A0A0A9H395</accession>